<organism evidence="4 5">
    <name type="scientific">Carpinus fangiana</name>
    <dbReference type="NCBI Taxonomy" id="176857"/>
    <lineage>
        <taxon>Eukaryota</taxon>
        <taxon>Viridiplantae</taxon>
        <taxon>Streptophyta</taxon>
        <taxon>Embryophyta</taxon>
        <taxon>Tracheophyta</taxon>
        <taxon>Spermatophyta</taxon>
        <taxon>Magnoliopsida</taxon>
        <taxon>eudicotyledons</taxon>
        <taxon>Gunneridae</taxon>
        <taxon>Pentapetalae</taxon>
        <taxon>rosids</taxon>
        <taxon>fabids</taxon>
        <taxon>Fagales</taxon>
        <taxon>Betulaceae</taxon>
        <taxon>Carpinus</taxon>
    </lineage>
</organism>
<keyword evidence="1" id="KW-0663">Pyridoxal phosphate</keyword>
<feature type="compositionally biased region" description="Basic and acidic residues" evidence="2">
    <location>
        <begin position="46"/>
        <end position="56"/>
    </location>
</feature>
<dbReference type="InterPro" id="IPR015424">
    <property type="entry name" value="PyrdxlP-dep_Trfase"/>
</dbReference>
<dbReference type="Proteomes" id="UP000327013">
    <property type="component" value="Unassembled WGS sequence"/>
</dbReference>
<sequence length="647" mass="72768">MELEQPILDFEQFLLTEAVSAQKVNQNHSKVSAKSTNAYRPNTSKPSDDRCRRSESSGRLEMGVPWNYSSEEKLSWVRSQIIGGEAEIDSPSGKRRLTYADHTASGRSLLYIENFITRNVLPFYGNTHTCDSYVGDRTTKLVHEASNYIKKCLGGGQDDSLLFSGSGSTGAIKKLQEIIGVAVTPILRERVLKCLTEEERWVVFVGPYEHHSNLLSWRNSLAQVIEIGFDDDGLIDMEALRLQLESYKHANRPILGSFSACSNVTGIYSDTRAISRLLHQYGGYACFDFAASGPYVEIDMRSGEMDSYDAVFLSPHKFLGGPGSPGILLMSNALYLLKSSPPSTCGGGTVNYVNGLSEKHTVYKEEIEERENAGTPQIIQTIRASLAFWVKEYVGYQVIENKERAYIHRALQRLLPNKNIWILGNTTTKRQAILSFLIYSTTNSTLAGPKNNSREIREALNMWGESGNKRDKPLHGPLVASLLNDLFGIQARGGCACAGPYGHVLLDVDDTYLLAVRDAVAKGYVGTKPGWARISFPYYMSEEEFEFILDALEFLAIYGQRFIPLYHYNFGTGAWTFKKKALKELLNKENNVEDYNCKACDDEQRKKMSKYRGYLEAAKYIARLLPKFPSQRRLPEQIDPNLLHFRV</sequence>
<gene>
    <name evidence="4" type="ORF">FH972_027125</name>
</gene>
<dbReference type="PANTHER" id="PTHR43586">
    <property type="entry name" value="CYSTEINE DESULFURASE"/>
    <property type="match status" value="1"/>
</dbReference>
<dbReference type="InterPro" id="IPR015421">
    <property type="entry name" value="PyrdxlP-dep_Trfase_major"/>
</dbReference>
<evidence type="ECO:0000313" key="4">
    <source>
        <dbReference type="EMBL" id="KAC0855622.1"/>
    </source>
</evidence>
<evidence type="ECO:0000256" key="1">
    <source>
        <dbReference type="ARBA" id="ARBA00022898"/>
    </source>
</evidence>
<reference evidence="4 5" key="1">
    <citation type="submission" date="2019-06" db="EMBL/GenBank/DDBJ databases">
        <title>A chromosomal-level reference genome of Carpinus fangiana (Coryloideae, Betulaceae).</title>
        <authorList>
            <person name="Yang X."/>
            <person name="Wang Z."/>
            <person name="Zhang L."/>
            <person name="Hao G."/>
            <person name="Liu J."/>
            <person name="Yang Y."/>
        </authorList>
    </citation>
    <scope>NUCLEOTIDE SEQUENCE [LARGE SCALE GENOMIC DNA]</scope>
    <source>
        <strain evidence="4">Cfa_2016G</strain>
        <tissue evidence="4">Leaf</tissue>
    </source>
</reference>
<dbReference type="OrthoDB" id="420046at2759"/>
<dbReference type="InterPro" id="IPR015422">
    <property type="entry name" value="PyrdxlP-dep_Trfase_small"/>
</dbReference>
<comment type="caution">
    <text evidence="4">The sequence shown here is derived from an EMBL/GenBank/DDBJ whole genome shotgun (WGS) entry which is preliminary data.</text>
</comment>
<dbReference type="SUPFAM" id="SSF53383">
    <property type="entry name" value="PLP-dependent transferases"/>
    <property type="match status" value="1"/>
</dbReference>
<keyword evidence="5" id="KW-1185">Reference proteome</keyword>
<evidence type="ECO:0000256" key="2">
    <source>
        <dbReference type="SAM" id="MobiDB-lite"/>
    </source>
</evidence>
<accession>A0A5N6L6C4</accession>
<evidence type="ECO:0000259" key="3">
    <source>
        <dbReference type="Pfam" id="PF00266"/>
    </source>
</evidence>
<feature type="domain" description="Aminotransferase class V" evidence="3">
    <location>
        <begin position="122"/>
        <end position="439"/>
    </location>
</feature>
<dbReference type="PANTHER" id="PTHR43586:SF8">
    <property type="entry name" value="CYSTEINE DESULFURASE 1, CHLOROPLASTIC"/>
    <property type="match status" value="1"/>
</dbReference>
<dbReference type="Pfam" id="PF00266">
    <property type="entry name" value="Aminotran_5"/>
    <property type="match status" value="1"/>
</dbReference>
<proteinExistence type="predicted"/>
<dbReference type="EMBL" id="VIBQ01000436">
    <property type="protein sequence ID" value="KAC0855622.1"/>
    <property type="molecule type" value="Genomic_DNA"/>
</dbReference>
<dbReference type="InterPro" id="IPR000192">
    <property type="entry name" value="Aminotrans_V_dom"/>
</dbReference>
<feature type="compositionally biased region" description="Polar residues" evidence="2">
    <location>
        <begin position="25"/>
        <end position="45"/>
    </location>
</feature>
<dbReference type="AlphaFoldDB" id="A0A5N6L6C4"/>
<evidence type="ECO:0000313" key="5">
    <source>
        <dbReference type="Proteomes" id="UP000327013"/>
    </source>
</evidence>
<name>A0A5N6L6C4_9ROSI</name>
<dbReference type="Gene3D" id="3.90.1150.10">
    <property type="entry name" value="Aspartate Aminotransferase, domain 1"/>
    <property type="match status" value="1"/>
</dbReference>
<dbReference type="Gene3D" id="3.40.640.10">
    <property type="entry name" value="Type I PLP-dependent aspartate aminotransferase-like (Major domain)"/>
    <property type="match status" value="1"/>
</dbReference>
<protein>
    <recommendedName>
        <fullName evidence="3">Aminotransferase class V domain-containing protein</fullName>
    </recommendedName>
</protein>
<feature type="region of interest" description="Disordered" evidence="2">
    <location>
        <begin position="25"/>
        <end position="56"/>
    </location>
</feature>